<protein>
    <recommendedName>
        <fullName evidence="12">Ubiquinone biosynthesis monooxygenase COQ6, mitochondrial</fullName>
        <ecNumber evidence="12">1.14.15.45</ecNumber>
    </recommendedName>
    <alternativeName>
        <fullName evidence="12">2-methoxy-6-polyprenolphenol 4-hydroxylase</fullName>
        <ecNumber evidence="12">1.14.15.46</ecNumber>
    </alternativeName>
</protein>
<keyword evidence="7" id="KW-0809">Transit peptide</keyword>
<keyword evidence="10 12" id="KW-0496">Mitochondrion</keyword>
<evidence type="ECO:0000256" key="1">
    <source>
        <dbReference type="ARBA" id="ARBA00001974"/>
    </source>
</evidence>
<keyword evidence="3 12" id="KW-0285">Flavoprotein</keyword>
<dbReference type="GO" id="GO:0106364">
    <property type="term" value="F:4-hydroxy-3-all-trans-polyprenylbenzoate oxygenase activity"/>
    <property type="evidence" value="ECO:0007669"/>
    <property type="project" value="UniProtKB-EC"/>
</dbReference>
<dbReference type="FunFam" id="3.50.50.60:FF:000086">
    <property type="entry name" value="Ubiquinone biosynthesis monooxygenase COQ6, mitochondrial"/>
    <property type="match status" value="1"/>
</dbReference>
<name>V4CJ86_LOTGI</name>
<gene>
    <name evidence="14" type="ORF">LOTGIDRAFT_224896</name>
</gene>
<comment type="catalytic activity">
    <reaction evidence="12">
        <text>a 4-hydroxy-3-(all-trans-polyprenyl)benzoate + 2 reduced [2Fe-2S]-[ferredoxin] + O2 + 2 H(+) = a 3,4-dihydroxy-5-(all-trans-polyprenyl)benzoate + 2 oxidized [2Fe-2S]-[ferredoxin] + H2O</text>
        <dbReference type="Rhea" id="RHEA:81195"/>
        <dbReference type="Rhea" id="RHEA-COMP:9514"/>
        <dbReference type="Rhea" id="RHEA-COMP:10000"/>
        <dbReference type="Rhea" id="RHEA-COMP:10001"/>
        <dbReference type="Rhea" id="RHEA-COMP:10930"/>
        <dbReference type="ChEBI" id="CHEBI:15377"/>
        <dbReference type="ChEBI" id="CHEBI:15378"/>
        <dbReference type="ChEBI" id="CHEBI:15379"/>
        <dbReference type="ChEBI" id="CHEBI:33737"/>
        <dbReference type="ChEBI" id="CHEBI:33738"/>
        <dbReference type="ChEBI" id="CHEBI:64694"/>
        <dbReference type="ChEBI" id="CHEBI:78396"/>
        <dbReference type="EC" id="1.14.15.45"/>
    </reaction>
</comment>
<dbReference type="EMBL" id="KB200294">
    <property type="protein sequence ID" value="ESP02270.1"/>
    <property type="molecule type" value="Genomic_DNA"/>
</dbReference>
<comment type="cofactor">
    <cofactor evidence="1 12">
        <name>FAD</name>
        <dbReference type="ChEBI" id="CHEBI:57692"/>
    </cofactor>
</comment>
<dbReference type="EC" id="1.14.15.45" evidence="12"/>
<keyword evidence="8 12" id="KW-0560">Oxidoreductase</keyword>
<dbReference type="HOGENOM" id="CLU_009665_8_0_1"/>
<dbReference type="InterPro" id="IPR010971">
    <property type="entry name" value="UbiH/COQ6"/>
</dbReference>
<keyword evidence="9 12" id="KW-0503">Monooxygenase</keyword>
<evidence type="ECO:0000256" key="6">
    <source>
        <dbReference type="ARBA" id="ARBA00022827"/>
    </source>
</evidence>
<keyword evidence="11 12" id="KW-0472">Membrane</keyword>
<evidence type="ECO:0000313" key="15">
    <source>
        <dbReference type="Proteomes" id="UP000030746"/>
    </source>
</evidence>
<dbReference type="PRINTS" id="PR00420">
    <property type="entry name" value="RNGMNOXGNASE"/>
</dbReference>
<dbReference type="InterPro" id="IPR018168">
    <property type="entry name" value="Ubi_Hdrlase_CS"/>
</dbReference>
<evidence type="ECO:0000256" key="12">
    <source>
        <dbReference type="HAMAP-Rule" id="MF_03193"/>
    </source>
</evidence>
<dbReference type="Gene3D" id="3.50.50.60">
    <property type="entry name" value="FAD/NAD(P)-binding domain"/>
    <property type="match status" value="2"/>
</dbReference>
<evidence type="ECO:0000256" key="8">
    <source>
        <dbReference type="ARBA" id="ARBA00023002"/>
    </source>
</evidence>
<evidence type="ECO:0000256" key="5">
    <source>
        <dbReference type="ARBA" id="ARBA00022792"/>
    </source>
</evidence>
<feature type="domain" description="FAD-binding" evidence="13">
    <location>
        <begin position="334"/>
        <end position="408"/>
    </location>
</feature>
<organism evidence="14 15">
    <name type="scientific">Lottia gigantea</name>
    <name type="common">Giant owl limpet</name>
    <dbReference type="NCBI Taxonomy" id="225164"/>
    <lineage>
        <taxon>Eukaryota</taxon>
        <taxon>Metazoa</taxon>
        <taxon>Spiralia</taxon>
        <taxon>Lophotrochozoa</taxon>
        <taxon>Mollusca</taxon>
        <taxon>Gastropoda</taxon>
        <taxon>Patellogastropoda</taxon>
        <taxon>Lottioidea</taxon>
        <taxon>Lottiidae</taxon>
        <taxon>Lottia</taxon>
    </lineage>
</organism>
<evidence type="ECO:0000256" key="10">
    <source>
        <dbReference type="ARBA" id="ARBA00023128"/>
    </source>
</evidence>
<proteinExistence type="inferred from homology"/>
<dbReference type="KEGG" id="lgi:LOTGIDRAFT_224896"/>
<accession>V4CJ86</accession>
<evidence type="ECO:0000256" key="4">
    <source>
        <dbReference type="ARBA" id="ARBA00022688"/>
    </source>
</evidence>
<evidence type="ECO:0000256" key="3">
    <source>
        <dbReference type="ARBA" id="ARBA00022630"/>
    </source>
</evidence>
<dbReference type="Proteomes" id="UP000030746">
    <property type="component" value="Unassembled WGS sequence"/>
</dbReference>
<evidence type="ECO:0000259" key="13">
    <source>
        <dbReference type="Pfam" id="PF01494"/>
    </source>
</evidence>
<comment type="catalytic activity">
    <reaction evidence="12">
        <text>a 2-methoxy-6-(all-trans-polyprenyl)phenol + 2 reduced [2Fe-2S]-[ferredoxin] + O2 + 2 H(+) = a 2-methoxy-6-(all-trans-polyprenyl)benzene-1,4-diol + 2 oxidized [2Fe-2S]-[ferredoxin] + H2O</text>
        <dbReference type="Rhea" id="RHEA:81183"/>
        <dbReference type="Rhea" id="RHEA-COMP:9551"/>
        <dbReference type="Rhea" id="RHEA-COMP:10000"/>
        <dbReference type="Rhea" id="RHEA-COMP:10001"/>
        <dbReference type="Rhea" id="RHEA-COMP:10858"/>
        <dbReference type="ChEBI" id="CHEBI:15377"/>
        <dbReference type="ChEBI" id="CHEBI:15378"/>
        <dbReference type="ChEBI" id="CHEBI:15379"/>
        <dbReference type="ChEBI" id="CHEBI:33737"/>
        <dbReference type="ChEBI" id="CHEBI:33738"/>
        <dbReference type="ChEBI" id="CHEBI:62731"/>
        <dbReference type="ChEBI" id="CHEBI:84166"/>
        <dbReference type="EC" id="1.14.15.46"/>
    </reaction>
</comment>
<comment type="subunit">
    <text evidence="12">Component of a multi-subunit COQ enzyme complex.</text>
</comment>
<comment type="pathway">
    <text evidence="12">Cofactor biosynthesis; ubiquinone biosynthesis.</text>
</comment>
<dbReference type="SUPFAM" id="SSF51905">
    <property type="entry name" value="FAD/NAD(P)-binding domain"/>
    <property type="match status" value="1"/>
</dbReference>
<dbReference type="GO" id="GO:0016712">
    <property type="term" value="F:oxidoreductase activity, acting on paired donors, with incorporation or reduction of molecular oxygen, reduced flavin or flavoprotein as one donor, and incorporation of one atom of oxygen"/>
    <property type="evidence" value="ECO:0007669"/>
    <property type="project" value="UniProtKB-UniRule"/>
</dbReference>
<reference evidence="14 15" key="1">
    <citation type="journal article" date="2013" name="Nature">
        <title>Insights into bilaterian evolution from three spiralian genomes.</title>
        <authorList>
            <person name="Simakov O."/>
            <person name="Marletaz F."/>
            <person name="Cho S.J."/>
            <person name="Edsinger-Gonzales E."/>
            <person name="Havlak P."/>
            <person name="Hellsten U."/>
            <person name="Kuo D.H."/>
            <person name="Larsson T."/>
            <person name="Lv J."/>
            <person name="Arendt D."/>
            <person name="Savage R."/>
            <person name="Osoegawa K."/>
            <person name="de Jong P."/>
            <person name="Grimwood J."/>
            <person name="Chapman J.A."/>
            <person name="Shapiro H."/>
            <person name="Aerts A."/>
            <person name="Otillar R.P."/>
            <person name="Terry A.Y."/>
            <person name="Boore J.L."/>
            <person name="Grigoriev I.V."/>
            <person name="Lindberg D.R."/>
            <person name="Seaver E.C."/>
            <person name="Weisblat D.A."/>
            <person name="Putnam N.H."/>
            <person name="Rokhsar D.S."/>
        </authorList>
    </citation>
    <scope>NUCLEOTIDE SEQUENCE [LARGE SCALE GENOMIC DNA]</scope>
</reference>
<dbReference type="InterPro" id="IPR002938">
    <property type="entry name" value="FAD-bd"/>
</dbReference>
<dbReference type="FunFam" id="3.50.50.60:FF:000021">
    <property type="entry name" value="Ubiquinone biosynthesis monooxygenase COQ6"/>
    <property type="match status" value="1"/>
</dbReference>
<dbReference type="InterPro" id="IPR036188">
    <property type="entry name" value="FAD/NAD-bd_sf"/>
</dbReference>
<keyword evidence="4 12" id="KW-0831">Ubiquinone biosynthesis</keyword>
<dbReference type="PANTHER" id="PTHR43876">
    <property type="entry name" value="UBIQUINONE BIOSYNTHESIS MONOOXYGENASE COQ6, MITOCHONDRIAL"/>
    <property type="match status" value="1"/>
</dbReference>
<dbReference type="InterPro" id="IPR000689">
    <property type="entry name" value="UbQ_mOase_COQ6"/>
</dbReference>
<dbReference type="GO" id="GO:0071949">
    <property type="term" value="F:FAD binding"/>
    <property type="evidence" value="ECO:0007669"/>
    <property type="project" value="InterPro"/>
</dbReference>
<keyword evidence="6 12" id="KW-0274">FAD</keyword>
<comment type="function">
    <text evidence="12">FAD-dependent monooxygenase required for two non-consecutive steps during ubiquinone biosynthesis. Required for the C5-ring hydroxylation during ubiquinone biosynthesis by catalyzing the hydroxylation of 4-hydroxy-3-(all-trans-polyprenyl)benzoic acid to 3,4-dihydroxy-5-(all-trans-polyprenyl)benzoic acid. Also acts downstream of coq4, for the C1-hydroxylation during ubiquinone biosynthesis by catalyzing the hydroxylation of 2-methoxy-6-(all-trans-polyprenyl)phenol to 2-methoxy-6-(all-trans-polyprenyl)benzene-1,4-diol. The electrons required for the hydroxylation reaction are funneled indirectly to coq6 from NADPH via a ferredoxin/ferredoxin reductase system.</text>
</comment>
<dbReference type="STRING" id="225164.V4CJ86"/>
<dbReference type="InterPro" id="IPR051205">
    <property type="entry name" value="UbiH/COQ6_monooxygenase"/>
</dbReference>
<dbReference type="OrthoDB" id="683240at2759"/>
<dbReference type="GO" id="GO:0120538">
    <property type="term" value="F:2-methoxy-6-polyprenolphenol 4-hydroxylase activity"/>
    <property type="evidence" value="ECO:0007669"/>
    <property type="project" value="UniProtKB-EC"/>
</dbReference>
<evidence type="ECO:0000256" key="9">
    <source>
        <dbReference type="ARBA" id="ARBA00023033"/>
    </source>
</evidence>
<feature type="domain" description="FAD-binding" evidence="13">
    <location>
        <begin position="23"/>
        <end position="276"/>
    </location>
</feature>
<dbReference type="OMA" id="VKQMQVW"/>
<keyword evidence="5 12" id="KW-0999">Mitochondrion inner membrane</keyword>
<dbReference type="AlphaFoldDB" id="V4CJ86"/>
<dbReference type="PANTHER" id="PTHR43876:SF7">
    <property type="entry name" value="UBIQUINONE BIOSYNTHESIS MONOOXYGENASE COQ6, MITOCHONDRIAL"/>
    <property type="match status" value="1"/>
</dbReference>
<dbReference type="NCBIfam" id="TIGR01989">
    <property type="entry name" value="COQ6"/>
    <property type="match status" value="1"/>
</dbReference>
<dbReference type="HAMAP" id="MF_03193">
    <property type="entry name" value="COQ6_monooxygenase"/>
    <property type="match status" value="1"/>
</dbReference>
<comment type="subcellular location">
    <subcellularLocation>
        <location evidence="12">Mitochondrion inner membrane</location>
        <topology evidence="12">Peripheral membrane protein</topology>
        <orientation evidence="12">Matrix side</orientation>
    </subcellularLocation>
</comment>
<dbReference type="GO" id="GO:0031314">
    <property type="term" value="C:extrinsic component of mitochondrial inner membrane"/>
    <property type="evidence" value="ECO:0007669"/>
    <property type="project" value="UniProtKB-UniRule"/>
</dbReference>
<dbReference type="NCBIfam" id="TIGR01988">
    <property type="entry name" value="Ubi-OHases"/>
    <property type="match status" value="1"/>
</dbReference>
<dbReference type="RefSeq" id="XP_009046978.1">
    <property type="nucleotide sequence ID" value="XM_009048730.1"/>
</dbReference>
<comment type="similarity">
    <text evidence="2 12">Belongs to the UbiH/COQ6 family.</text>
</comment>
<evidence type="ECO:0000256" key="2">
    <source>
        <dbReference type="ARBA" id="ARBA00005349"/>
    </source>
</evidence>
<evidence type="ECO:0000256" key="11">
    <source>
        <dbReference type="ARBA" id="ARBA00023136"/>
    </source>
</evidence>
<dbReference type="PROSITE" id="PS01304">
    <property type="entry name" value="UBIH"/>
    <property type="match status" value="1"/>
</dbReference>
<keyword evidence="15" id="KW-1185">Reference proteome</keyword>
<dbReference type="UniPathway" id="UPA00232"/>
<evidence type="ECO:0000313" key="14">
    <source>
        <dbReference type="EMBL" id="ESP02270.1"/>
    </source>
</evidence>
<evidence type="ECO:0000256" key="7">
    <source>
        <dbReference type="ARBA" id="ARBA00022946"/>
    </source>
</evidence>
<sequence length="458" mass="50328">MSIKSIEHVFKVHFSSTAILSEKVDVVISGGGMVGASMACALAQNEMYRNKKVVLLEAASDKGEFILPEAYSNRTCSLSPATVKLFESLGAWDEIKNMRYQPVKRMQVWESCSDALITFNNEDLCDNLAYIVENDVILGAIMKRLKATGDNVDIKFNTKATNYRFPGEKDENDHKESLVSLELSNGQTLQTNLLIGADGFQSSIRKKANFHTIHTDYKQCAVVATLQLAETFDNTVAWQRFLKTGPIALLPLGPNLSSMVWSTTAENARNLKQIPEDSFVDAVNDALWHDRDKNPVVSSVFNSFTDALNNILPGSLLSKQLPPTVIGVQEKSRASFPLSLTHSSNYVKSRVALIGDAAHRIHPLAGQGVNLGFGDVACLNELLTNCAKHGGDPGSLTHLLDYETERQRQIIPVMVTIDGLQCLYSTTLTPIVLLRSLGLHTVHSLDIIKNQIIKQASS</sequence>
<dbReference type="GeneID" id="20247243"/>
<dbReference type="CTD" id="20247243"/>
<dbReference type="Pfam" id="PF01494">
    <property type="entry name" value="FAD_binding_3"/>
    <property type="match status" value="2"/>
</dbReference>
<dbReference type="EC" id="1.14.15.46" evidence="12"/>